<dbReference type="InterPro" id="IPR016099">
    <property type="entry name" value="Prismane-like_a/b-sand"/>
</dbReference>
<dbReference type="GO" id="GO:0042542">
    <property type="term" value="P:response to hydrogen peroxide"/>
    <property type="evidence" value="ECO:0007669"/>
    <property type="project" value="TreeGrafter"/>
</dbReference>
<dbReference type="GO" id="GO:0046872">
    <property type="term" value="F:metal ion binding"/>
    <property type="evidence" value="ECO:0007669"/>
    <property type="project" value="UniProtKB-KW"/>
</dbReference>
<dbReference type="Pfam" id="PF03063">
    <property type="entry name" value="Prismane"/>
    <property type="match status" value="1"/>
</dbReference>
<keyword evidence="1" id="KW-0004">4Fe-4S</keyword>
<dbReference type="PANTHER" id="PTHR30109">
    <property type="entry name" value="HYDROXYLAMINE REDUCTASE"/>
    <property type="match status" value="1"/>
</dbReference>
<gene>
    <name evidence="5" type="ORF">CDO51_08165</name>
</gene>
<dbReference type="Proteomes" id="UP000214588">
    <property type="component" value="Unassembled WGS sequence"/>
</dbReference>
<evidence type="ECO:0000256" key="1">
    <source>
        <dbReference type="ARBA" id="ARBA00022485"/>
    </source>
</evidence>
<evidence type="ECO:0000313" key="5">
    <source>
        <dbReference type="EMBL" id="OWZ83564.1"/>
    </source>
</evidence>
<evidence type="ECO:0000313" key="6">
    <source>
        <dbReference type="Proteomes" id="UP000214588"/>
    </source>
</evidence>
<dbReference type="GO" id="GO:0004601">
    <property type="term" value="F:peroxidase activity"/>
    <property type="evidence" value="ECO:0007669"/>
    <property type="project" value="TreeGrafter"/>
</dbReference>
<keyword evidence="3" id="KW-0408">Iron</keyword>
<feature type="non-terminal residue" evidence="5">
    <location>
        <position position="1"/>
    </location>
</feature>
<accession>A0A226BZ13</accession>
<evidence type="ECO:0000256" key="3">
    <source>
        <dbReference type="ARBA" id="ARBA00023004"/>
    </source>
</evidence>
<evidence type="ECO:0000256" key="4">
    <source>
        <dbReference type="ARBA" id="ARBA00023014"/>
    </source>
</evidence>
<keyword evidence="6" id="KW-1185">Reference proteome</keyword>
<name>A0A226BZ13_9FIRM</name>
<dbReference type="AlphaFoldDB" id="A0A226BZ13"/>
<dbReference type="InterPro" id="IPR011254">
    <property type="entry name" value="Prismane-like_sf"/>
</dbReference>
<dbReference type="GO" id="GO:0050418">
    <property type="term" value="F:hydroxylamine reductase activity"/>
    <property type="evidence" value="ECO:0007669"/>
    <property type="project" value="TreeGrafter"/>
</dbReference>
<evidence type="ECO:0008006" key="7">
    <source>
        <dbReference type="Google" id="ProtNLM"/>
    </source>
</evidence>
<proteinExistence type="predicted"/>
<dbReference type="SUPFAM" id="SSF56821">
    <property type="entry name" value="Prismane protein-like"/>
    <property type="match status" value="1"/>
</dbReference>
<dbReference type="Gene3D" id="3.40.50.2030">
    <property type="match status" value="1"/>
</dbReference>
<organism evidence="5 6">
    <name type="scientific">Natranaerobius trueperi</name>
    <dbReference type="NCBI Taxonomy" id="759412"/>
    <lineage>
        <taxon>Bacteria</taxon>
        <taxon>Bacillati</taxon>
        <taxon>Bacillota</taxon>
        <taxon>Clostridia</taxon>
        <taxon>Natranaerobiales</taxon>
        <taxon>Natranaerobiaceae</taxon>
        <taxon>Natranaerobius</taxon>
    </lineage>
</organism>
<protein>
    <recommendedName>
        <fullName evidence="7">Hydroxylamine reductase</fullName>
    </recommendedName>
</protein>
<sequence>EDINELPVSYNIAWYEQKAVLVLLALLHLGVKKIYIGPTLPASISENVLVDKFDMRPNSTVNDDLEKIMVGE</sequence>
<dbReference type="PANTHER" id="PTHR30109:SF0">
    <property type="entry name" value="HYDROXYLAMINE REDUCTASE"/>
    <property type="match status" value="1"/>
</dbReference>
<comment type="caution">
    <text evidence="5">The sequence shown here is derived from an EMBL/GenBank/DDBJ whole genome shotgun (WGS) entry which is preliminary data.</text>
</comment>
<evidence type="ECO:0000256" key="2">
    <source>
        <dbReference type="ARBA" id="ARBA00022723"/>
    </source>
</evidence>
<dbReference type="GO" id="GO:0051539">
    <property type="term" value="F:4 iron, 4 sulfur cluster binding"/>
    <property type="evidence" value="ECO:0007669"/>
    <property type="project" value="UniProtKB-KW"/>
</dbReference>
<keyword evidence="2" id="KW-0479">Metal-binding</keyword>
<reference evidence="5 6" key="1">
    <citation type="submission" date="2017-06" db="EMBL/GenBank/DDBJ databases">
        <title>Draft Genome Sequence of Natranaerobius trueperi halophilic, alkalithermophilic bacteria from soda lakes.</title>
        <authorList>
            <person name="Zhao B."/>
        </authorList>
    </citation>
    <scope>NUCLEOTIDE SEQUENCE [LARGE SCALE GENOMIC DNA]</scope>
    <source>
        <strain evidence="5 6">DSM 18760</strain>
    </source>
</reference>
<keyword evidence="4" id="KW-0411">Iron-sulfur</keyword>
<dbReference type="InterPro" id="IPR004137">
    <property type="entry name" value="HCP/CODH"/>
</dbReference>
<dbReference type="EMBL" id="NIQC01000016">
    <property type="protein sequence ID" value="OWZ83564.1"/>
    <property type="molecule type" value="Genomic_DNA"/>
</dbReference>